<protein>
    <submittedName>
        <fullName evidence="1">Uncharacterized protein</fullName>
    </submittedName>
</protein>
<sequence>MNHIIRGIDNNYWIFTKREKTNETVKIPILPNALAIIEKYKDEAEKTNSLNLATDLLHLFRYTEISDKAVVLICLIHDNMEKFTEYVYYKRELDSRIIPLIVILSRYH</sequence>
<dbReference type="AlphaFoldDB" id="A0A5C6ZNT3"/>
<organism evidence="1 2">
    <name type="scientific">Subsaximicrobium wynnwilliamsii</name>
    <dbReference type="NCBI Taxonomy" id="291179"/>
    <lineage>
        <taxon>Bacteria</taxon>
        <taxon>Pseudomonadati</taxon>
        <taxon>Bacteroidota</taxon>
        <taxon>Flavobacteriia</taxon>
        <taxon>Flavobacteriales</taxon>
        <taxon>Flavobacteriaceae</taxon>
        <taxon>Subsaximicrobium</taxon>
    </lineage>
</organism>
<evidence type="ECO:0000313" key="2">
    <source>
        <dbReference type="Proteomes" id="UP000321578"/>
    </source>
</evidence>
<accession>A0A5C6ZNT3</accession>
<dbReference type="Proteomes" id="UP000321578">
    <property type="component" value="Unassembled WGS sequence"/>
</dbReference>
<dbReference type="RefSeq" id="WP_147084579.1">
    <property type="nucleotide sequence ID" value="NZ_VORM01000003.1"/>
</dbReference>
<evidence type="ECO:0000313" key="1">
    <source>
        <dbReference type="EMBL" id="TXD91117.1"/>
    </source>
</evidence>
<comment type="caution">
    <text evidence="1">The sequence shown here is derived from an EMBL/GenBank/DDBJ whole genome shotgun (WGS) entry which is preliminary data.</text>
</comment>
<reference evidence="1 2" key="1">
    <citation type="submission" date="2019-08" db="EMBL/GenBank/DDBJ databases">
        <title>Genomes of Subsaximicrobium wynnwilliamsii strains.</title>
        <authorList>
            <person name="Bowman J.P."/>
        </authorList>
    </citation>
    <scope>NUCLEOTIDE SEQUENCE [LARGE SCALE GENOMIC DNA]</scope>
    <source>
        <strain evidence="1 2">2-80-2</strain>
    </source>
</reference>
<gene>
    <name evidence="1" type="ORF">ESY86_00545</name>
</gene>
<dbReference type="EMBL" id="VORO01000001">
    <property type="protein sequence ID" value="TXD91117.1"/>
    <property type="molecule type" value="Genomic_DNA"/>
</dbReference>
<proteinExistence type="predicted"/>
<keyword evidence="2" id="KW-1185">Reference proteome</keyword>
<name>A0A5C6ZNT3_9FLAO</name>